<feature type="transmembrane region" description="Helical" evidence="1">
    <location>
        <begin position="67"/>
        <end position="85"/>
    </location>
</feature>
<gene>
    <name evidence="2" type="ORF">S03H2_30404</name>
</gene>
<keyword evidence="1" id="KW-0812">Transmembrane</keyword>
<accession>X1GFM9</accession>
<evidence type="ECO:0000256" key="1">
    <source>
        <dbReference type="SAM" id="Phobius"/>
    </source>
</evidence>
<comment type="caution">
    <text evidence="2">The sequence shown here is derived from an EMBL/GenBank/DDBJ whole genome shotgun (WGS) entry which is preliminary data.</text>
</comment>
<keyword evidence="1" id="KW-1133">Transmembrane helix</keyword>
<proteinExistence type="predicted"/>
<dbReference type="EMBL" id="BARU01018398">
    <property type="protein sequence ID" value="GAH55992.1"/>
    <property type="molecule type" value="Genomic_DNA"/>
</dbReference>
<organism evidence="2">
    <name type="scientific">marine sediment metagenome</name>
    <dbReference type="NCBI Taxonomy" id="412755"/>
    <lineage>
        <taxon>unclassified sequences</taxon>
        <taxon>metagenomes</taxon>
        <taxon>ecological metagenomes</taxon>
    </lineage>
</organism>
<protein>
    <submittedName>
        <fullName evidence="2">Uncharacterized protein</fullName>
    </submittedName>
</protein>
<feature type="non-terminal residue" evidence="2">
    <location>
        <position position="1"/>
    </location>
</feature>
<keyword evidence="1" id="KW-0472">Membrane</keyword>
<dbReference type="AlphaFoldDB" id="X1GFM9"/>
<name>X1GFM9_9ZZZZ</name>
<reference evidence="2" key="1">
    <citation type="journal article" date="2014" name="Front. Microbiol.">
        <title>High frequency of phylogenetically diverse reductive dehalogenase-homologous genes in deep subseafloor sedimentary metagenomes.</title>
        <authorList>
            <person name="Kawai M."/>
            <person name="Futagami T."/>
            <person name="Toyoda A."/>
            <person name="Takaki Y."/>
            <person name="Nishi S."/>
            <person name="Hori S."/>
            <person name="Arai W."/>
            <person name="Tsubouchi T."/>
            <person name="Morono Y."/>
            <person name="Uchiyama I."/>
            <person name="Ito T."/>
            <person name="Fujiyama A."/>
            <person name="Inagaki F."/>
            <person name="Takami H."/>
        </authorList>
    </citation>
    <scope>NUCLEOTIDE SEQUENCE</scope>
    <source>
        <strain evidence="2">Expedition CK06-06</strain>
    </source>
</reference>
<evidence type="ECO:0000313" key="2">
    <source>
        <dbReference type="EMBL" id="GAH55992.1"/>
    </source>
</evidence>
<sequence length="88" mass="9947">TNPTYTKTLKLYFLIDTEKELDSQLFFNHTNSKKSKITPHDIDLVVGLNIVKQLTTNLSDTAFKMNLMYIIFGAIFGGLLGWILGSSF</sequence>